<sequence>MVKVNSDLTVPSLLTIKNKEIIPIGLLETLLLEGNDGEQAVSIRLMSEVYPRKAKENVENIISNPTATSEQAYNPNIKKLTFRK</sequence>
<gene>
    <name evidence="1" type="ORF">CACET_c07080</name>
</gene>
<evidence type="ECO:0000313" key="2">
    <source>
        <dbReference type="Proteomes" id="UP000035704"/>
    </source>
</evidence>
<dbReference type="AlphaFoldDB" id="A0A0D8IDR1"/>
<dbReference type="RefSeq" id="WP_044822952.1">
    <property type="nucleotide sequence ID" value="NZ_CP009687.1"/>
</dbReference>
<dbReference type="PATRIC" id="fig|84022.5.peg.1379"/>
<evidence type="ECO:0000313" key="1">
    <source>
        <dbReference type="EMBL" id="AKL94218.1"/>
    </source>
</evidence>
<organism evidence="1 2">
    <name type="scientific">Clostridium aceticum</name>
    <dbReference type="NCBI Taxonomy" id="84022"/>
    <lineage>
        <taxon>Bacteria</taxon>
        <taxon>Bacillati</taxon>
        <taxon>Bacillota</taxon>
        <taxon>Clostridia</taxon>
        <taxon>Eubacteriales</taxon>
        <taxon>Clostridiaceae</taxon>
        <taxon>Clostridium</taxon>
    </lineage>
</organism>
<dbReference type="Proteomes" id="UP000035704">
    <property type="component" value="Chromosome"/>
</dbReference>
<proteinExistence type="predicted"/>
<dbReference type="EMBL" id="CP009687">
    <property type="protein sequence ID" value="AKL94218.1"/>
    <property type="molecule type" value="Genomic_DNA"/>
</dbReference>
<dbReference type="STRING" id="84022.CACET_c07080"/>
<accession>A0A0D8IDR1</accession>
<dbReference type="KEGG" id="cace:CACET_c07080"/>
<name>A0A0D8IDR1_9CLOT</name>
<protein>
    <submittedName>
        <fullName evidence="1">Uncharacterized protein</fullName>
    </submittedName>
</protein>
<keyword evidence="2" id="KW-1185">Reference proteome</keyword>
<reference evidence="1 2" key="1">
    <citation type="submission" date="2014-10" db="EMBL/GenBank/DDBJ databases">
        <title>Genome sequence of Clostridium aceticum DSM 1496.</title>
        <authorList>
            <person name="Poehlein A."/>
            <person name="Schiel-Bengelsdorf B."/>
            <person name="Gottschalk G."/>
            <person name="Duerre P."/>
            <person name="Daniel R."/>
        </authorList>
    </citation>
    <scope>NUCLEOTIDE SEQUENCE [LARGE SCALE GENOMIC DNA]</scope>
    <source>
        <strain evidence="1 2">DSM 1496</strain>
    </source>
</reference>